<dbReference type="EnsemblMetazoa" id="ACOM030329-RA">
    <property type="protein sequence ID" value="ACOM030329-PA.1"/>
    <property type="gene ID" value="ACOM030329"/>
</dbReference>
<evidence type="ECO:0000313" key="1">
    <source>
        <dbReference type="EnsemblMetazoa" id="ACOM030329-PA.1"/>
    </source>
</evidence>
<name>A0A8W7PEC0_ANOCL</name>
<sequence>MYFVNLVQACKHSTCAQHCPVIGVRLKSCMVGQPWRSVSHRASASFAATIDRLIDRLDAVWLRAPERLTVCEKLVRNLPEAEANPIVSRGFTRDMFRPASSLVGRCTFRLAILETHHTSTVTSEPAKTSTSSAGLVRRMMSSMLKPVLRGGGGTAGATTCGVALVDDEEATDGVDEPFNELEELGDASTPGCGWCGEAAAELLPGPLPGPTSTLGAGAGGSTTGRLDRFARLIGTAIELGAGGGGGGGGRASPGGR</sequence>
<proteinExistence type="predicted"/>
<accession>A0A8W7PEC0</accession>
<reference evidence="1" key="1">
    <citation type="submission" date="2022-08" db="UniProtKB">
        <authorList>
            <consortium name="EnsemblMetazoa"/>
        </authorList>
    </citation>
    <scope>IDENTIFICATION</scope>
</reference>
<protein>
    <submittedName>
        <fullName evidence="1">Uncharacterized protein</fullName>
    </submittedName>
</protein>
<organism evidence="1">
    <name type="scientific">Anopheles coluzzii</name>
    <name type="common">African malaria mosquito</name>
    <dbReference type="NCBI Taxonomy" id="1518534"/>
    <lineage>
        <taxon>Eukaryota</taxon>
        <taxon>Metazoa</taxon>
        <taxon>Ecdysozoa</taxon>
        <taxon>Arthropoda</taxon>
        <taxon>Hexapoda</taxon>
        <taxon>Insecta</taxon>
        <taxon>Pterygota</taxon>
        <taxon>Neoptera</taxon>
        <taxon>Endopterygota</taxon>
        <taxon>Diptera</taxon>
        <taxon>Nematocera</taxon>
        <taxon>Culicoidea</taxon>
        <taxon>Culicidae</taxon>
        <taxon>Anophelinae</taxon>
        <taxon>Anopheles</taxon>
    </lineage>
</organism>
<dbReference type="AlphaFoldDB" id="A0A8W7PEC0"/>
<dbReference type="Proteomes" id="UP000075882">
    <property type="component" value="Unassembled WGS sequence"/>
</dbReference>